<evidence type="ECO:0000256" key="5">
    <source>
        <dbReference type="ARBA" id="ARBA00023163"/>
    </source>
</evidence>
<gene>
    <name evidence="9" type="primary">LOC123077799</name>
</gene>
<feature type="region of interest" description="Disordered" evidence="7">
    <location>
        <begin position="311"/>
        <end position="343"/>
    </location>
</feature>
<dbReference type="SUPFAM" id="SSF47459">
    <property type="entry name" value="HLH, helix-loop-helix DNA-binding domain"/>
    <property type="match status" value="1"/>
</dbReference>
<dbReference type="InterPro" id="IPR011598">
    <property type="entry name" value="bHLH_dom"/>
</dbReference>
<dbReference type="InterPro" id="IPR054502">
    <property type="entry name" value="bHLH-TF_ACT-like_plant"/>
</dbReference>
<keyword evidence="10" id="KW-1185">Reference proteome</keyword>
<dbReference type="SMART" id="SM00353">
    <property type="entry name" value="HLH"/>
    <property type="match status" value="1"/>
</dbReference>
<evidence type="ECO:0000259" key="8">
    <source>
        <dbReference type="PROSITE" id="PS50888"/>
    </source>
</evidence>
<reference evidence="9" key="2">
    <citation type="submission" date="2018-10" db="UniProtKB">
        <authorList>
            <consortium name="EnsemblPlants"/>
        </authorList>
    </citation>
    <scope>IDENTIFICATION</scope>
</reference>
<dbReference type="InterPro" id="IPR036638">
    <property type="entry name" value="HLH_DNA-bd_sf"/>
</dbReference>
<evidence type="ECO:0000313" key="9">
    <source>
        <dbReference type="EnsemblPlants" id="TraesCS1B02G113100.4"/>
    </source>
</evidence>
<keyword evidence="4" id="KW-0010">Activator</keyword>
<feature type="region of interest" description="Disordered" evidence="7">
    <location>
        <begin position="578"/>
        <end position="601"/>
    </location>
</feature>
<feature type="compositionally biased region" description="Polar residues" evidence="7">
    <location>
        <begin position="275"/>
        <end position="288"/>
    </location>
</feature>
<evidence type="ECO:0000256" key="7">
    <source>
        <dbReference type="SAM" id="MobiDB-lite"/>
    </source>
</evidence>
<dbReference type="Pfam" id="PF14215">
    <property type="entry name" value="bHLH-MYC_N"/>
    <property type="match status" value="1"/>
</dbReference>
<dbReference type="GeneID" id="123077799"/>
<evidence type="ECO:0000313" key="10">
    <source>
        <dbReference type="Proteomes" id="UP000019116"/>
    </source>
</evidence>
<dbReference type="AlphaFoldDB" id="A0A3B5YTK9"/>
<proteinExistence type="inferred from homology"/>
<reference evidence="9" key="1">
    <citation type="submission" date="2018-08" db="EMBL/GenBank/DDBJ databases">
        <authorList>
            <person name="Rossello M."/>
        </authorList>
    </citation>
    <scope>NUCLEOTIDE SEQUENCE [LARGE SCALE GENOMIC DNA]</scope>
    <source>
        <strain evidence="9">cv. Chinese Spring</strain>
    </source>
</reference>
<comment type="similarity">
    <text evidence="2">Belongs to the bHLH protein family.</text>
</comment>
<name>A0A3B5YTK9_WHEAT</name>
<feature type="region of interest" description="Disordered" evidence="7">
    <location>
        <begin position="275"/>
        <end position="295"/>
    </location>
</feature>
<dbReference type="EnsemblPlants" id="TraesCS1B02G113100.4">
    <property type="protein sequence ID" value="TraesCS1B02G113100.4"/>
    <property type="gene ID" value="TraesCS1B02G113100"/>
</dbReference>
<dbReference type="RefSeq" id="XP_044356065.1">
    <property type="nucleotide sequence ID" value="XM_044500130.1"/>
</dbReference>
<dbReference type="Pfam" id="PF22754">
    <property type="entry name" value="bHLH-TF_ACT-like_plant"/>
    <property type="match status" value="1"/>
</dbReference>
<evidence type="ECO:0000256" key="2">
    <source>
        <dbReference type="ARBA" id="ARBA00005510"/>
    </source>
</evidence>
<dbReference type="PROSITE" id="PS50888">
    <property type="entry name" value="BHLH"/>
    <property type="match status" value="1"/>
</dbReference>
<accession>A0A3B5YTK9</accession>
<dbReference type="Proteomes" id="UP000019116">
    <property type="component" value="Chromosome 1B"/>
</dbReference>
<dbReference type="SMR" id="A0A3B5YTK9"/>
<keyword evidence="3" id="KW-0805">Transcription regulation</keyword>
<dbReference type="Pfam" id="PF00010">
    <property type="entry name" value="HLH"/>
    <property type="match status" value="1"/>
</dbReference>
<sequence>MASSGEVHRSLQAVAQGLRWTYAILWQLCPDQGYSNNNTSSIVAMFISHLHNCFICPCSTQVFFEFLLLVTGINGMHGSALVWTEGHYNGAIKTRKTVQPAVAQAQAPAAEAADQARSRQLRELFDSLAREAAAGGGTGFRDVHGCAQEARRPSAALAPEDLTETEWFYLMSASYSFPPGVGLPGRAFARGGHVWLSRANEVDSKAFSRAILARSAGIKTVVCIPIVDGVLEIGTTEKVEEEMGLVQYAMAIFMDQQETHMIPSICHSNQTSHIDQQSLQTHTGQTKPEPNKFDPEYEDDEMEYDEDEIDAGCASGSETNTGRDYCRHGPPNITSNDDHATHNAGRSSELMQVEMSERVRDGCSSNLGDEIQMLMVCQNGTSDHSNLHVQDEPWHFLYEELCSGYPQSSAAGEDQAMAENAHYAHTVSLILHRNNARRQADGLNTRSYLAVSHRSSFSRWDAGIHGRTVAEGTTRQKMLKSVLLFFNAACNKPPGDLILRCDEAGARREVDFGASHVMQERKRREKLNERFIILRSLVPFVTKMDKASILGDTIEYVKQLTKRIQDLESSTVRGAAMPKEKRALLTGKEGPSSSSGSSSSAPVATDVQVSIIESDALLELRCPDRRGLLVTIMQALQEQLRLEVTSVQASSDHGVLLAEMRAKVREVHGRSSSISQVKRAIHLIISSG</sequence>
<dbReference type="PANTHER" id="PTHR46266:SF4">
    <property type="entry name" value="TRANSCRIPTION FACTOR TT8"/>
    <property type="match status" value="1"/>
</dbReference>
<keyword evidence="6" id="KW-0539">Nucleus</keyword>
<evidence type="ECO:0000256" key="6">
    <source>
        <dbReference type="ARBA" id="ARBA00023242"/>
    </source>
</evidence>
<keyword evidence="5" id="KW-0804">Transcription</keyword>
<evidence type="ECO:0000256" key="3">
    <source>
        <dbReference type="ARBA" id="ARBA00023015"/>
    </source>
</evidence>
<dbReference type="GO" id="GO:0005634">
    <property type="term" value="C:nucleus"/>
    <property type="evidence" value="ECO:0007669"/>
    <property type="project" value="UniProtKB-SubCell"/>
</dbReference>
<dbReference type="PANTHER" id="PTHR46266">
    <property type="entry name" value="TRANSCRIPTION FACTOR TT8"/>
    <property type="match status" value="1"/>
</dbReference>
<organism evidence="9">
    <name type="scientific">Triticum aestivum</name>
    <name type="common">Wheat</name>
    <dbReference type="NCBI Taxonomy" id="4565"/>
    <lineage>
        <taxon>Eukaryota</taxon>
        <taxon>Viridiplantae</taxon>
        <taxon>Streptophyta</taxon>
        <taxon>Embryophyta</taxon>
        <taxon>Tracheophyta</taxon>
        <taxon>Spermatophyta</taxon>
        <taxon>Magnoliopsida</taxon>
        <taxon>Liliopsida</taxon>
        <taxon>Poales</taxon>
        <taxon>Poaceae</taxon>
        <taxon>BOP clade</taxon>
        <taxon>Pooideae</taxon>
        <taxon>Triticodae</taxon>
        <taxon>Triticeae</taxon>
        <taxon>Triticinae</taxon>
        <taxon>Triticum</taxon>
    </lineage>
</organism>
<evidence type="ECO:0000256" key="1">
    <source>
        <dbReference type="ARBA" id="ARBA00004123"/>
    </source>
</evidence>
<dbReference type="STRING" id="4565.A0A3B5YTK9"/>
<comment type="subcellular location">
    <subcellularLocation>
        <location evidence="1">Nucleus</location>
    </subcellularLocation>
</comment>
<dbReference type="Gramene" id="TraesCS1B02G113100.4">
    <property type="protein sequence ID" value="TraesCS1B02G113100.4"/>
    <property type="gene ID" value="TraesCS1B02G113100"/>
</dbReference>
<evidence type="ECO:0000256" key="4">
    <source>
        <dbReference type="ARBA" id="ARBA00023159"/>
    </source>
</evidence>
<feature type="domain" description="BHLH" evidence="8">
    <location>
        <begin position="511"/>
        <end position="560"/>
    </location>
</feature>
<dbReference type="GO" id="GO:0046983">
    <property type="term" value="F:protein dimerization activity"/>
    <property type="evidence" value="ECO:0007669"/>
    <property type="project" value="InterPro"/>
</dbReference>
<dbReference type="Gramene" id="TraesCS1B03G0305700.4">
    <property type="protein sequence ID" value="TraesCS1B03G0305700.4.CDS"/>
    <property type="gene ID" value="TraesCS1B03G0305700"/>
</dbReference>
<dbReference type="Gene3D" id="4.10.280.10">
    <property type="entry name" value="Helix-loop-helix DNA-binding domain"/>
    <property type="match status" value="1"/>
</dbReference>
<protein>
    <recommendedName>
        <fullName evidence="8">BHLH domain-containing protein</fullName>
    </recommendedName>
</protein>
<dbReference type="OrthoDB" id="690068at2759"/>
<dbReference type="InterPro" id="IPR025610">
    <property type="entry name" value="MYC/MYB_N"/>
</dbReference>